<comment type="similarity">
    <text evidence="1 4">Belongs to the tRNA nucleotidyltransferase/poly(A) polymerase family.</text>
</comment>
<evidence type="ECO:0000313" key="6">
    <source>
        <dbReference type="EMBL" id="RKP01228.1"/>
    </source>
</evidence>
<feature type="non-terminal residue" evidence="6">
    <location>
        <position position="259"/>
    </location>
</feature>
<dbReference type="GO" id="GO:0052927">
    <property type="term" value="F:CC tRNA cytidylyltransferase activity"/>
    <property type="evidence" value="ECO:0007669"/>
    <property type="project" value="TreeGrafter"/>
</dbReference>
<organism evidence="6 7">
    <name type="scientific">Caulochytrium protostelioides</name>
    <dbReference type="NCBI Taxonomy" id="1555241"/>
    <lineage>
        <taxon>Eukaryota</taxon>
        <taxon>Fungi</taxon>
        <taxon>Fungi incertae sedis</taxon>
        <taxon>Chytridiomycota</taxon>
        <taxon>Chytridiomycota incertae sedis</taxon>
        <taxon>Chytridiomycetes</taxon>
        <taxon>Caulochytriales</taxon>
        <taxon>Caulochytriaceae</taxon>
        <taxon>Caulochytrium</taxon>
    </lineage>
</organism>
<evidence type="ECO:0000256" key="1">
    <source>
        <dbReference type="ARBA" id="ARBA00007265"/>
    </source>
</evidence>
<dbReference type="Gene3D" id="3.30.460.10">
    <property type="entry name" value="Beta Polymerase, domain 2"/>
    <property type="match status" value="1"/>
</dbReference>
<dbReference type="OrthoDB" id="445712at2759"/>
<dbReference type="GO" id="GO:0003723">
    <property type="term" value="F:RNA binding"/>
    <property type="evidence" value="ECO:0007669"/>
    <property type="project" value="UniProtKB-KW"/>
</dbReference>
<reference evidence="7" key="1">
    <citation type="journal article" date="2018" name="Nat. Microbiol.">
        <title>Leveraging single-cell genomics to expand the fungal tree of life.</title>
        <authorList>
            <person name="Ahrendt S.R."/>
            <person name="Quandt C.A."/>
            <person name="Ciobanu D."/>
            <person name="Clum A."/>
            <person name="Salamov A."/>
            <person name="Andreopoulos B."/>
            <person name="Cheng J.F."/>
            <person name="Woyke T."/>
            <person name="Pelin A."/>
            <person name="Henrissat B."/>
            <person name="Reynolds N.K."/>
            <person name="Benny G.L."/>
            <person name="Smith M.E."/>
            <person name="James T.Y."/>
            <person name="Grigoriev I.V."/>
        </authorList>
    </citation>
    <scope>NUCLEOTIDE SEQUENCE [LARGE SCALE GENOMIC DNA]</scope>
    <source>
        <strain evidence="7">ATCC 52028</strain>
    </source>
</reference>
<accession>A0A4P9X7M1</accession>
<evidence type="ECO:0000256" key="4">
    <source>
        <dbReference type="RuleBase" id="RU003953"/>
    </source>
</evidence>
<evidence type="ECO:0000313" key="7">
    <source>
        <dbReference type="Proteomes" id="UP000274922"/>
    </source>
</evidence>
<keyword evidence="2 4" id="KW-0808">Transferase</keyword>
<evidence type="ECO:0000256" key="2">
    <source>
        <dbReference type="ARBA" id="ARBA00022679"/>
    </source>
</evidence>
<dbReference type="CDD" id="cd05398">
    <property type="entry name" value="NT_ClassII-CCAase"/>
    <property type="match status" value="1"/>
</dbReference>
<keyword evidence="3 4" id="KW-0694">RNA-binding</keyword>
<dbReference type="PANTHER" id="PTHR13734">
    <property type="entry name" value="TRNA-NUCLEOTIDYLTRANSFERASE"/>
    <property type="match status" value="1"/>
</dbReference>
<keyword evidence="7" id="KW-1185">Reference proteome</keyword>
<dbReference type="GO" id="GO:0001680">
    <property type="term" value="P:tRNA 3'-terminal CCA addition"/>
    <property type="evidence" value="ECO:0007669"/>
    <property type="project" value="UniProtKB-ARBA"/>
</dbReference>
<dbReference type="SUPFAM" id="SSF81891">
    <property type="entry name" value="Poly A polymerase C-terminal region-like"/>
    <property type="match status" value="1"/>
</dbReference>
<evidence type="ECO:0000259" key="5">
    <source>
        <dbReference type="Pfam" id="PF01743"/>
    </source>
</evidence>
<gene>
    <name evidence="6" type="ORF">CXG81DRAFT_12252</name>
</gene>
<dbReference type="Gene3D" id="1.10.3090.10">
    <property type="entry name" value="cca-adding enzyme, domain 2"/>
    <property type="match status" value="1"/>
</dbReference>
<dbReference type="InterPro" id="IPR002646">
    <property type="entry name" value="PolA_pol_head_dom"/>
</dbReference>
<dbReference type="Pfam" id="PF01743">
    <property type="entry name" value="PolyA_pol"/>
    <property type="match status" value="1"/>
</dbReference>
<protein>
    <recommendedName>
        <fullName evidence="5">Poly A polymerase head domain-containing protein</fullName>
    </recommendedName>
</protein>
<dbReference type="GO" id="GO:0005739">
    <property type="term" value="C:mitochondrion"/>
    <property type="evidence" value="ECO:0007669"/>
    <property type="project" value="UniProtKB-ARBA"/>
</dbReference>
<dbReference type="FunFam" id="3.30.460.10:FF:000019">
    <property type="entry name" value="tRNA nucleotidyltransferase cca2"/>
    <property type="match status" value="1"/>
</dbReference>
<dbReference type="Proteomes" id="UP000274922">
    <property type="component" value="Unassembled WGS sequence"/>
</dbReference>
<dbReference type="GO" id="GO:0052929">
    <property type="term" value="F:ATP:3'-cytidine-cytidine-tRNA adenylyltransferase activity"/>
    <property type="evidence" value="ECO:0007669"/>
    <property type="project" value="TreeGrafter"/>
</dbReference>
<feature type="domain" description="Poly A polymerase head" evidence="5">
    <location>
        <begin position="58"/>
        <end position="196"/>
    </location>
</feature>
<dbReference type="STRING" id="1555241.A0A4P9X7M1"/>
<name>A0A4P9X7M1_9FUNG</name>
<sequence length="259" mass="28253">MTAATAPGSVSAPATAEAAVAGPTIALTAQEQELFQLLRDVAAAWTRAHPEHAEPLTLRVAGGWVRDKVLGLPSDDIDICVNHVSGYDLALLVQAHLRTSGGVATSVGKIKANPEKSKNLETATTRVLGFDVDFAHLRKEQYDAQSRIPVVAFGTPLEDAERRDISINALFYNLHTHAVEDLTGKGLADLAARRIRTPLEPRQTLHEDPLRALRIIRFAARFHCTIDDGITTAMRDPAFQSLFRVKVSRERVGVELTKI</sequence>
<dbReference type="InterPro" id="IPR043519">
    <property type="entry name" value="NT_sf"/>
</dbReference>
<dbReference type="AlphaFoldDB" id="A0A4P9X7M1"/>
<dbReference type="SUPFAM" id="SSF81301">
    <property type="entry name" value="Nucleotidyltransferase"/>
    <property type="match status" value="1"/>
</dbReference>
<evidence type="ECO:0000256" key="3">
    <source>
        <dbReference type="ARBA" id="ARBA00022884"/>
    </source>
</evidence>
<dbReference type="EMBL" id="ML014180">
    <property type="protein sequence ID" value="RKP01228.1"/>
    <property type="molecule type" value="Genomic_DNA"/>
</dbReference>
<proteinExistence type="inferred from homology"/>
<dbReference type="PANTHER" id="PTHR13734:SF5">
    <property type="entry name" value="CCA TRNA NUCLEOTIDYLTRANSFERASE, MITOCHONDRIAL"/>
    <property type="match status" value="1"/>
</dbReference>